<dbReference type="EMBL" id="LR586016">
    <property type="protein sequence ID" value="VIP01311.1"/>
    <property type="molecule type" value="Genomic_DNA"/>
</dbReference>
<keyword evidence="7 8" id="KW-0472">Membrane</keyword>
<dbReference type="Gene3D" id="1.10.3720.10">
    <property type="entry name" value="MetI-like"/>
    <property type="match status" value="1"/>
</dbReference>
<dbReference type="AlphaFoldDB" id="A0A6C2YJ48"/>
<dbReference type="PANTHER" id="PTHR42929:SF1">
    <property type="entry name" value="INNER MEMBRANE ABC TRANSPORTER PERMEASE PROTEIN YDCU-RELATED"/>
    <property type="match status" value="1"/>
</dbReference>
<keyword evidence="5 8" id="KW-0812">Transmembrane</keyword>
<dbReference type="KEGG" id="tim:GMBLW1_26490"/>
<feature type="transmembrane region" description="Helical" evidence="8">
    <location>
        <begin position="152"/>
        <end position="172"/>
    </location>
</feature>
<evidence type="ECO:0000256" key="7">
    <source>
        <dbReference type="ARBA" id="ARBA00023136"/>
    </source>
</evidence>
<evidence type="ECO:0000256" key="5">
    <source>
        <dbReference type="ARBA" id="ARBA00022692"/>
    </source>
</evidence>
<comment type="subcellular location">
    <subcellularLocation>
        <location evidence="1 8">Cell membrane</location>
        <topology evidence="1 8">Multi-pass membrane protein</topology>
    </subcellularLocation>
</comment>
<evidence type="ECO:0000256" key="8">
    <source>
        <dbReference type="RuleBase" id="RU363032"/>
    </source>
</evidence>
<evidence type="ECO:0000259" key="9">
    <source>
        <dbReference type="PROSITE" id="PS50928"/>
    </source>
</evidence>
<sequence>MSDTWRWRWAMLPAAGLLIGGVLLPILLTIRISVAQTEAGTWDTPSGWTMRYHAELLSESSGRALILGTLLRGIGIAIGTLLVALPVALWLAEQSPRVRGIAVLVILLPKLVSALVLVIGLMWLLGPGGPLNSGLMLLGVIADPLPLTNGPAGAMLVEMLLLFPYAALMLTLGRSRIDPLGIQAARSLGATPRQVLWRVILPQMGPMIRITSVLMLIWATGAILGPWFFGRPTDWGLAVEVQRQLFERLQLPRAAAAAVWMLILVGTAALGLWQRPVRRSMPRN</sequence>
<dbReference type="EMBL" id="LR593887">
    <property type="protein sequence ID" value="VTR98048.1"/>
    <property type="molecule type" value="Genomic_DNA"/>
</dbReference>
<feature type="transmembrane region" description="Helical" evidence="8">
    <location>
        <begin position="207"/>
        <end position="229"/>
    </location>
</feature>
<accession>A0A6C2YJ48</accession>
<dbReference type="FunCoup" id="A0A6C2YJ48">
    <property type="interactions" value="117"/>
</dbReference>
<comment type="similarity">
    <text evidence="2">Belongs to the binding-protein-dependent transport system permease family. CysTW subfamily.</text>
</comment>
<dbReference type="InterPro" id="IPR000515">
    <property type="entry name" value="MetI-like"/>
</dbReference>
<feature type="transmembrane region" description="Helical" evidence="8">
    <location>
        <begin position="101"/>
        <end position="125"/>
    </location>
</feature>
<dbReference type="GO" id="GO:0055085">
    <property type="term" value="P:transmembrane transport"/>
    <property type="evidence" value="ECO:0007669"/>
    <property type="project" value="InterPro"/>
</dbReference>
<dbReference type="GO" id="GO:0005886">
    <property type="term" value="C:plasma membrane"/>
    <property type="evidence" value="ECO:0007669"/>
    <property type="project" value="UniProtKB-SubCell"/>
</dbReference>
<evidence type="ECO:0000256" key="4">
    <source>
        <dbReference type="ARBA" id="ARBA00022475"/>
    </source>
</evidence>
<evidence type="ECO:0000256" key="3">
    <source>
        <dbReference type="ARBA" id="ARBA00022448"/>
    </source>
</evidence>
<dbReference type="PANTHER" id="PTHR42929">
    <property type="entry name" value="INNER MEMBRANE ABC TRANSPORTER PERMEASE PROTEIN YDCU-RELATED-RELATED"/>
    <property type="match status" value="1"/>
</dbReference>
<keyword evidence="11" id="KW-1185">Reference proteome</keyword>
<keyword evidence="6 8" id="KW-1133">Transmembrane helix</keyword>
<keyword evidence="3 8" id="KW-0813">Transport</keyword>
<protein>
    <recommendedName>
        <fullName evidence="9">ABC transmembrane type-1 domain-containing protein</fullName>
    </recommendedName>
</protein>
<dbReference type="Proteomes" id="UP000464378">
    <property type="component" value="Chromosome"/>
</dbReference>
<dbReference type="Pfam" id="PF00528">
    <property type="entry name" value="BPD_transp_1"/>
    <property type="match status" value="1"/>
</dbReference>
<feature type="transmembrane region" description="Helical" evidence="8">
    <location>
        <begin position="63"/>
        <end position="89"/>
    </location>
</feature>
<evidence type="ECO:0000313" key="10">
    <source>
        <dbReference type="EMBL" id="VIP01311.1"/>
    </source>
</evidence>
<dbReference type="RefSeq" id="WP_162656529.1">
    <property type="nucleotide sequence ID" value="NZ_LR593887.1"/>
</dbReference>
<organism evidence="10">
    <name type="scientific">Tuwongella immobilis</name>
    <dbReference type="NCBI Taxonomy" id="692036"/>
    <lineage>
        <taxon>Bacteria</taxon>
        <taxon>Pseudomonadati</taxon>
        <taxon>Planctomycetota</taxon>
        <taxon>Planctomycetia</taxon>
        <taxon>Gemmatales</taxon>
        <taxon>Gemmataceae</taxon>
        <taxon>Tuwongella</taxon>
    </lineage>
</organism>
<evidence type="ECO:0000313" key="11">
    <source>
        <dbReference type="Proteomes" id="UP000464378"/>
    </source>
</evidence>
<evidence type="ECO:0000256" key="2">
    <source>
        <dbReference type="ARBA" id="ARBA00007069"/>
    </source>
</evidence>
<keyword evidence="4" id="KW-1003">Cell membrane</keyword>
<evidence type="ECO:0000256" key="6">
    <source>
        <dbReference type="ARBA" id="ARBA00022989"/>
    </source>
</evidence>
<name>A0A6C2YJ48_9BACT</name>
<dbReference type="InParanoid" id="A0A6C2YJ48"/>
<evidence type="ECO:0000256" key="1">
    <source>
        <dbReference type="ARBA" id="ARBA00004651"/>
    </source>
</evidence>
<feature type="domain" description="ABC transmembrane type-1" evidence="9">
    <location>
        <begin position="66"/>
        <end position="272"/>
    </location>
</feature>
<dbReference type="PROSITE" id="PS50928">
    <property type="entry name" value="ABC_TM1"/>
    <property type="match status" value="1"/>
</dbReference>
<reference evidence="10" key="1">
    <citation type="submission" date="2019-04" db="EMBL/GenBank/DDBJ databases">
        <authorList>
            <consortium name="Science for Life Laboratories"/>
        </authorList>
    </citation>
    <scope>NUCLEOTIDE SEQUENCE</scope>
    <source>
        <strain evidence="10">MBLW1</strain>
    </source>
</reference>
<dbReference type="InterPro" id="IPR035906">
    <property type="entry name" value="MetI-like_sf"/>
</dbReference>
<gene>
    <name evidence="10" type="ORF">GMBLW1_26490</name>
</gene>
<dbReference type="CDD" id="cd06261">
    <property type="entry name" value="TM_PBP2"/>
    <property type="match status" value="1"/>
</dbReference>
<feature type="transmembrane region" description="Helical" evidence="8">
    <location>
        <begin position="254"/>
        <end position="273"/>
    </location>
</feature>
<proteinExistence type="inferred from homology"/>
<dbReference type="SUPFAM" id="SSF161098">
    <property type="entry name" value="MetI-like"/>
    <property type="match status" value="1"/>
</dbReference>